<organism evidence="10 11">
    <name type="scientific">Mucor saturninus</name>
    <dbReference type="NCBI Taxonomy" id="64648"/>
    <lineage>
        <taxon>Eukaryota</taxon>
        <taxon>Fungi</taxon>
        <taxon>Fungi incertae sedis</taxon>
        <taxon>Mucoromycota</taxon>
        <taxon>Mucoromycotina</taxon>
        <taxon>Mucoromycetes</taxon>
        <taxon>Mucorales</taxon>
        <taxon>Mucorineae</taxon>
        <taxon>Mucoraceae</taxon>
        <taxon>Mucor</taxon>
    </lineage>
</organism>
<name>A0A8H7QFA8_9FUNG</name>
<evidence type="ECO:0000259" key="9">
    <source>
        <dbReference type="Pfam" id="PF13359"/>
    </source>
</evidence>
<accession>A0A8H7QFA8</accession>
<keyword evidence="6" id="KW-0378">Hydrolase</keyword>
<dbReference type="GO" id="GO:0004518">
    <property type="term" value="F:nuclease activity"/>
    <property type="evidence" value="ECO:0007669"/>
    <property type="project" value="UniProtKB-KW"/>
</dbReference>
<dbReference type="InterPro" id="IPR045249">
    <property type="entry name" value="HARBI1-like"/>
</dbReference>
<comment type="subcellular location">
    <subcellularLocation>
        <location evidence="2">Nucleus</location>
    </subcellularLocation>
</comment>
<evidence type="ECO:0000256" key="5">
    <source>
        <dbReference type="ARBA" id="ARBA00022723"/>
    </source>
</evidence>
<evidence type="ECO:0000256" key="3">
    <source>
        <dbReference type="ARBA" id="ARBA00006958"/>
    </source>
</evidence>
<dbReference type="OrthoDB" id="2276543at2759"/>
<evidence type="ECO:0000256" key="2">
    <source>
        <dbReference type="ARBA" id="ARBA00004123"/>
    </source>
</evidence>
<feature type="compositionally biased region" description="Basic and acidic residues" evidence="8">
    <location>
        <begin position="376"/>
        <end position="390"/>
    </location>
</feature>
<comment type="cofactor">
    <cofactor evidence="1">
        <name>a divalent metal cation</name>
        <dbReference type="ChEBI" id="CHEBI:60240"/>
    </cofactor>
</comment>
<evidence type="ECO:0000313" key="11">
    <source>
        <dbReference type="Proteomes" id="UP000603453"/>
    </source>
</evidence>
<evidence type="ECO:0000256" key="4">
    <source>
        <dbReference type="ARBA" id="ARBA00022722"/>
    </source>
</evidence>
<keyword evidence="7" id="KW-0539">Nucleus</keyword>
<dbReference type="GO" id="GO:0046872">
    <property type="term" value="F:metal ion binding"/>
    <property type="evidence" value="ECO:0007669"/>
    <property type="project" value="UniProtKB-KW"/>
</dbReference>
<evidence type="ECO:0000256" key="6">
    <source>
        <dbReference type="ARBA" id="ARBA00022801"/>
    </source>
</evidence>
<comment type="caution">
    <text evidence="10">The sequence shown here is derived from an EMBL/GenBank/DDBJ whole genome shotgun (WGS) entry which is preliminary data.</text>
</comment>
<feature type="compositionally biased region" description="Polar residues" evidence="8">
    <location>
        <begin position="351"/>
        <end position="360"/>
    </location>
</feature>
<sequence>MRNEGFDEDVIFMARTALMNDPVLLKLQSLESHRYLSPRISVPRRFDRWERFVDSLDETRWKQDMRMSKESFGKILTMVSGHRLYQSSESGRQQTSVRKQLMVVLLRLGSDGNGASVGRIARLAGISEGSVHAFTTRFFDVMLSMEGDVIKWPGKEQKERIKDITKNNNGFPDCLGFVDGTLIHLEYKPKFRGLEFFNRKKRYSIQTMAVCDPDRRITFFATGFLGCRNDSRVFGSSDLGRNLDKYFEDDEYILGDSGYSLEKNVIIPYRDNEKGGFTKEMKKCNYLHARTRVSIENCFGGLKMRFGSLRNLRCKINVKEDLYHVMRWIRVCAMLHNILLDDVDDVAYHDNNYNGHTPQPRSDVMDQEPNVSSIKSAKEQRVARDMASKKRDNFSKIVREFEENKK</sequence>
<dbReference type="Proteomes" id="UP000603453">
    <property type="component" value="Unassembled WGS sequence"/>
</dbReference>
<evidence type="ECO:0000256" key="1">
    <source>
        <dbReference type="ARBA" id="ARBA00001968"/>
    </source>
</evidence>
<dbReference type="GO" id="GO:0005634">
    <property type="term" value="C:nucleus"/>
    <property type="evidence" value="ECO:0007669"/>
    <property type="project" value="UniProtKB-SubCell"/>
</dbReference>
<feature type="region of interest" description="Disordered" evidence="8">
    <location>
        <begin position="351"/>
        <end position="390"/>
    </location>
</feature>
<dbReference type="Pfam" id="PF13359">
    <property type="entry name" value="DDE_Tnp_4"/>
    <property type="match status" value="1"/>
</dbReference>
<dbReference type="GO" id="GO:0016787">
    <property type="term" value="F:hydrolase activity"/>
    <property type="evidence" value="ECO:0007669"/>
    <property type="project" value="UniProtKB-KW"/>
</dbReference>
<dbReference type="AlphaFoldDB" id="A0A8H7QFA8"/>
<evidence type="ECO:0000313" key="10">
    <source>
        <dbReference type="EMBL" id="KAG2191582.1"/>
    </source>
</evidence>
<keyword evidence="4" id="KW-0540">Nuclease</keyword>
<dbReference type="PANTHER" id="PTHR22930">
    <property type="match status" value="1"/>
</dbReference>
<dbReference type="PANTHER" id="PTHR22930:SF85">
    <property type="entry name" value="GH03217P-RELATED"/>
    <property type="match status" value="1"/>
</dbReference>
<dbReference type="InterPro" id="IPR027806">
    <property type="entry name" value="HARBI1_dom"/>
</dbReference>
<evidence type="ECO:0000256" key="7">
    <source>
        <dbReference type="ARBA" id="ARBA00023242"/>
    </source>
</evidence>
<feature type="domain" description="DDE Tnp4" evidence="9">
    <location>
        <begin position="178"/>
        <end position="337"/>
    </location>
</feature>
<gene>
    <name evidence="10" type="ORF">INT47_012676</name>
</gene>
<reference evidence="10" key="1">
    <citation type="submission" date="2020-12" db="EMBL/GenBank/DDBJ databases">
        <title>Metabolic potential, ecology and presence of endohyphal bacteria is reflected in genomic diversity of Mucoromycotina.</title>
        <authorList>
            <person name="Muszewska A."/>
            <person name="Okrasinska A."/>
            <person name="Steczkiewicz K."/>
            <person name="Drgas O."/>
            <person name="Orlowska M."/>
            <person name="Perlinska-Lenart U."/>
            <person name="Aleksandrzak-Piekarczyk T."/>
            <person name="Szatraj K."/>
            <person name="Zielenkiewicz U."/>
            <person name="Pilsyk S."/>
            <person name="Malc E."/>
            <person name="Mieczkowski P."/>
            <person name="Kruszewska J.S."/>
            <person name="Biernat P."/>
            <person name="Pawlowska J."/>
        </authorList>
    </citation>
    <scope>NUCLEOTIDE SEQUENCE</scope>
    <source>
        <strain evidence="10">WA0000017839</strain>
    </source>
</reference>
<keyword evidence="11" id="KW-1185">Reference proteome</keyword>
<protein>
    <recommendedName>
        <fullName evidence="9">DDE Tnp4 domain-containing protein</fullName>
    </recommendedName>
</protein>
<dbReference type="EMBL" id="JAEPRD010000384">
    <property type="protein sequence ID" value="KAG2191582.1"/>
    <property type="molecule type" value="Genomic_DNA"/>
</dbReference>
<proteinExistence type="inferred from homology"/>
<evidence type="ECO:0000256" key="8">
    <source>
        <dbReference type="SAM" id="MobiDB-lite"/>
    </source>
</evidence>
<keyword evidence="5" id="KW-0479">Metal-binding</keyword>
<comment type="similarity">
    <text evidence="3">Belongs to the HARBI1 family.</text>
</comment>